<evidence type="ECO:0000313" key="1">
    <source>
        <dbReference type="EMBL" id="TSD13897.1"/>
    </source>
</evidence>
<name>A0A554N909_9EURY</name>
<dbReference type="InterPro" id="IPR055944">
    <property type="entry name" value="DUF7522"/>
</dbReference>
<accession>A0A554N909</accession>
<dbReference type="Pfam" id="PF24366">
    <property type="entry name" value="DUF7522"/>
    <property type="match status" value="1"/>
</dbReference>
<dbReference type="InParanoid" id="A0A554N909"/>
<gene>
    <name evidence="1" type="ORF">DP107_09610</name>
</gene>
<proteinExistence type="predicted"/>
<dbReference type="OrthoDB" id="179705at2157"/>
<dbReference type="Proteomes" id="UP000319894">
    <property type="component" value="Unassembled WGS sequence"/>
</dbReference>
<reference evidence="1 2" key="1">
    <citation type="submission" date="2018-06" db="EMBL/GenBank/DDBJ databases">
        <title>Natronomonas sp. F16-60 a new haloarchaeon isolated from a solar saltern of Isla Cristina, Huelva, Spain.</title>
        <authorList>
            <person name="Duran-Viseras A."/>
            <person name="Sanchez-Porro C."/>
            <person name="Ventosa A."/>
        </authorList>
    </citation>
    <scope>NUCLEOTIDE SEQUENCE [LARGE SCALE GENOMIC DNA]</scope>
    <source>
        <strain evidence="1 2">F16-60</strain>
    </source>
</reference>
<dbReference type="RefSeq" id="WP_144261947.1">
    <property type="nucleotide sequence ID" value="NZ_QMDX01000005.1"/>
</dbReference>
<dbReference type="EMBL" id="QMDX01000005">
    <property type="protein sequence ID" value="TSD13897.1"/>
    <property type="molecule type" value="Genomic_DNA"/>
</dbReference>
<sequence length="140" mass="15763">MPFTQEAELADIDAGAALEAAREAGGNGVRSFVEFTAEDFRTLYVDDRILSMYRDESHLNEHYEQVLDHLNMDFLEREAYEKTLLPNAGRVRSIVTQMEELTLLRVLYEDSGFYIALAPDAPIADVTEAVEASVDDSRVD</sequence>
<organism evidence="1 2">
    <name type="scientific">Haloglomus irregulare</name>
    <dbReference type="NCBI Taxonomy" id="2234134"/>
    <lineage>
        <taxon>Archaea</taxon>
        <taxon>Methanobacteriati</taxon>
        <taxon>Methanobacteriota</taxon>
        <taxon>Stenosarchaea group</taxon>
        <taxon>Halobacteria</taxon>
        <taxon>Halobacteriales</taxon>
        <taxon>Natronomonadaceae</taxon>
        <taxon>Haloglomus</taxon>
    </lineage>
</organism>
<evidence type="ECO:0000313" key="2">
    <source>
        <dbReference type="Proteomes" id="UP000319894"/>
    </source>
</evidence>
<dbReference type="AlphaFoldDB" id="A0A554N909"/>
<comment type="caution">
    <text evidence="1">The sequence shown here is derived from an EMBL/GenBank/DDBJ whole genome shotgun (WGS) entry which is preliminary data.</text>
</comment>
<protein>
    <submittedName>
        <fullName evidence="1">Uncharacterized protein</fullName>
    </submittedName>
</protein>
<keyword evidence="2" id="KW-1185">Reference proteome</keyword>